<evidence type="ECO:0000256" key="2">
    <source>
        <dbReference type="SAM" id="SignalP"/>
    </source>
</evidence>
<dbReference type="InParanoid" id="Q4UI90"/>
<reference evidence="3 4" key="1">
    <citation type="journal article" date="2005" name="Science">
        <title>Genome of the host-cell transforming parasite Theileria annulata compared with T. parva.</title>
        <authorList>
            <person name="Pain A."/>
            <person name="Renauld H."/>
            <person name="Berriman M."/>
            <person name="Murphy L."/>
            <person name="Yeats C.A."/>
            <person name="Weir W."/>
            <person name="Kerhornou A."/>
            <person name="Aslett M."/>
            <person name="Bishop R."/>
            <person name="Bouchier C."/>
            <person name="Cochet M."/>
            <person name="Coulson R.M.R."/>
            <person name="Cronin A."/>
            <person name="de Villiers E.P."/>
            <person name="Fraser A."/>
            <person name="Fosker N."/>
            <person name="Gardner M."/>
            <person name="Goble A."/>
            <person name="Griffiths-Jones S."/>
            <person name="Harris D.E."/>
            <person name="Katzer F."/>
            <person name="Larke N."/>
            <person name="Lord A."/>
            <person name="Maser P."/>
            <person name="McKellar S."/>
            <person name="Mooney P."/>
            <person name="Morton F."/>
            <person name="Nene V."/>
            <person name="O'Neil S."/>
            <person name="Price C."/>
            <person name="Quail M.A."/>
            <person name="Rabbinowitsch E."/>
            <person name="Rawlings N.D."/>
            <person name="Rutter S."/>
            <person name="Saunders D."/>
            <person name="Seeger K."/>
            <person name="Shah T."/>
            <person name="Squares R."/>
            <person name="Squares S."/>
            <person name="Tivey A."/>
            <person name="Walker A.R."/>
            <person name="Woodward J."/>
            <person name="Dobbelaere D.A.E."/>
            <person name="Langsley G."/>
            <person name="Rajandream M.A."/>
            <person name="McKeever D."/>
            <person name="Shiels B."/>
            <person name="Tait A."/>
            <person name="Barrell B.G."/>
            <person name="Hall N."/>
        </authorList>
    </citation>
    <scope>NUCLEOTIDE SEQUENCE [LARGE SCALE GENOMIC DNA]</scope>
    <source>
        <strain evidence="4">Ankara</strain>
    </source>
</reference>
<organism evidence="3 4">
    <name type="scientific">Theileria annulata</name>
    <dbReference type="NCBI Taxonomy" id="5874"/>
    <lineage>
        <taxon>Eukaryota</taxon>
        <taxon>Sar</taxon>
        <taxon>Alveolata</taxon>
        <taxon>Apicomplexa</taxon>
        <taxon>Aconoidasida</taxon>
        <taxon>Piroplasmida</taxon>
        <taxon>Theileriidae</taxon>
        <taxon>Theileria</taxon>
    </lineage>
</organism>
<proteinExistence type="predicted"/>
<protein>
    <submittedName>
        <fullName evidence="3">Uncharacterized protein</fullName>
    </submittedName>
</protein>
<dbReference type="eggNOG" id="ENOG502QX6U">
    <property type="taxonomic scope" value="Eukaryota"/>
</dbReference>
<keyword evidence="4" id="KW-1185">Reference proteome</keyword>
<feature type="signal peptide" evidence="2">
    <location>
        <begin position="1"/>
        <end position="20"/>
    </location>
</feature>
<dbReference type="EMBL" id="CR940347">
    <property type="protein sequence ID" value="CAI73199.1"/>
    <property type="molecule type" value="Genomic_DNA"/>
</dbReference>
<keyword evidence="2" id="KW-0732">Signal</keyword>
<dbReference type="RefSeq" id="XP_953877.1">
    <property type="nucleotide sequence ID" value="XM_948784.1"/>
</dbReference>
<name>Q4UI90_THEAN</name>
<evidence type="ECO:0000256" key="1">
    <source>
        <dbReference type="SAM" id="MobiDB-lite"/>
    </source>
</evidence>
<accession>Q4UI90</accession>
<feature type="region of interest" description="Disordered" evidence="1">
    <location>
        <begin position="62"/>
        <end position="92"/>
    </location>
</feature>
<evidence type="ECO:0000313" key="3">
    <source>
        <dbReference type="EMBL" id="CAI73199.1"/>
    </source>
</evidence>
<dbReference type="OrthoDB" id="361404at2759"/>
<dbReference type="Proteomes" id="UP000001950">
    <property type="component" value="Chromosome 1"/>
</dbReference>
<dbReference type="AlphaFoldDB" id="Q4UI90"/>
<dbReference type="OMA" id="EVWRIKL"/>
<feature type="compositionally biased region" description="Basic and acidic residues" evidence="1">
    <location>
        <begin position="550"/>
        <end position="559"/>
    </location>
</feature>
<feature type="chain" id="PRO_5004245161" evidence="2">
    <location>
        <begin position="21"/>
        <end position="869"/>
    </location>
</feature>
<feature type="region of interest" description="Disordered" evidence="1">
    <location>
        <begin position="542"/>
        <end position="565"/>
    </location>
</feature>
<dbReference type="KEGG" id="tan:TA06280"/>
<gene>
    <name evidence="3" type="ORF">TA06280</name>
</gene>
<sequence length="869" mass="102419">MFNLLIRSLIVLLLVKSCFTIRFNNYRINSLFINNFNKESCLLNDLSFEEYDKSSRFINKLKESSSKGNDNSGDVEDSNTHQGDNESNKSPEANLELTISKRILNSILSLTSSFYEPDFYDIIPILYNIKDEVINMKEYMGKTQVKTSQRKHPVKVYHKHKDKTYKINEKMYNKINGMFMNDSSGEVESLVLSIPSSIMNRLYQSSNYEQKPEDTMPIQLVTLTSGFLTRLYEISIFPYFSKMFQNCFNTTLDNTYGFMYRIIKYNSAEETYIKSDYETGKEKIPGFFLTLELEKTLTEEFEKILRKIRIKTVKELDLNVFTKDSLRNISVLIKCIKDLVFFNSSLKLLEQLIGRKPTDNEIIFSFFRKSQTHPIKNNETVSEGSEPTVNHPPDFNAKKLVQIINDSEYEIEHRLDFYFTPFIEAIINIYKRRINPNFFKVMISCFKDALDAVTTRLYEISPKRINDYGTNFILDIFLFTYNQVKLSALRQNLPEHLPIGTLRLAKKGLKLYEYLEPIQGNMIYRHKKKAITKEELESLYKDEVDDDQKDEDKNDEKRHQNPYSQKFDIDDKKFNEFLRKIIEIEDHFNKRGGDKSCNDYMRRQQQDEHLKNSVAKFLNVTPDRLSEAIDAYYSKEVGPTDRIPRYLRSRLSPTGRPGKSPVRYYGELEPYEVYDRLESVEYFRDMIYRRTLRKLAMEALDDRVARILFMAQNSLFCEVHPDYEEVIADLKIPKRTADFIAFAATVMCKQYEVWRIKLNLPPYVNEFRINPSVLMLATLDPNNLPHHISTTMYNRVKGSYSSALREEPTQIRGAAAKNKRDRFNRMRLIKPNMSDMTESFMNYKANYKEYEQILLRSPIYYLQYSGIMN</sequence>
<dbReference type="GeneID" id="3863461"/>
<evidence type="ECO:0000313" key="4">
    <source>
        <dbReference type="Proteomes" id="UP000001950"/>
    </source>
</evidence>
<dbReference type="VEuPathDB" id="PiroplasmaDB:TA06280"/>